<dbReference type="InterPro" id="IPR036388">
    <property type="entry name" value="WH-like_DNA-bd_sf"/>
</dbReference>
<feature type="region of interest" description="Disordered" evidence="8">
    <location>
        <begin position="842"/>
        <end position="888"/>
    </location>
</feature>
<evidence type="ECO:0000256" key="8">
    <source>
        <dbReference type="SAM" id="MobiDB-lite"/>
    </source>
</evidence>
<evidence type="ECO:0000256" key="5">
    <source>
        <dbReference type="ARBA" id="ARBA00022853"/>
    </source>
</evidence>
<feature type="region of interest" description="Disordered" evidence="8">
    <location>
        <begin position="1"/>
        <end position="70"/>
    </location>
</feature>
<feature type="compositionally biased region" description="Basic and acidic residues" evidence="8">
    <location>
        <begin position="864"/>
        <end position="878"/>
    </location>
</feature>
<comment type="cofactor">
    <cofactor evidence="1">
        <name>FAD</name>
        <dbReference type="ChEBI" id="CHEBI:57692"/>
    </cofactor>
</comment>
<feature type="compositionally biased region" description="Basic residues" evidence="8">
    <location>
        <begin position="241"/>
        <end position="251"/>
    </location>
</feature>
<dbReference type="Pfam" id="PF04433">
    <property type="entry name" value="SWIRM"/>
    <property type="match status" value="1"/>
</dbReference>
<dbReference type="InterPro" id="IPR009057">
    <property type="entry name" value="Homeodomain-like_sf"/>
</dbReference>
<feature type="compositionally biased region" description="Polar residues" evidence="8">
    <location>
        <begin position="846"/>
        <end position="856"/>
    </location>
</feature>
<keyword evidence="7" id="KW-0560">Oxidoreductase</keyword>
<dbReference type="SUPFAM" id="SSF51905">
    <property type="entry name" value="FAD/NAD(P)-binding domain"/>
    <property type="match status" value="1"/>
</dbReference>
<dbReference type="PANTHER" id="PTHR10742">
    <property type="entry name" value="FLAVIN MONOAMINE OXIDASE"/>
    <property type="match status" value="1"/>
</dbReference>
<feature type="compositionally biased region" description="Basic and acidic residues" evidence="8">
    <location>
        <begin position="230"/>
        <end position="240"/>
    </location>
</feature>
<feature type="region of interest" description="Disordered" evidence="8">
    <location>
        <begin position="1675"/>
        <end position="1727"/>
    </location>
</feature>
<evidence type="ECO:0000313" key="11">
    <source>
        <dbReference type="Proteomes" id="UP000636800"/>
    </source>
</evidence>
<dbReference type="SUPFAM" id="SSF46689">
    <property type="entry name" value="Homeodomain-like"/>
    <property type="match status" value="1"/>
</dbReference>
<evidence type="ECO:0000256" key="3">
    <source>
        <dbReference type="ARBA" id="ARBA00022630"/>
    </source>
</evidence>
<evidence type="ECO:0000256" key="6">
    <source>
        <dbReference type="ARBA" id="ARBA00022946"/>
    </source>
</evidence>
<dbReference type="Pfam" id="PF01593">
    <property type="entry name" value="Amino_oxidase"/>
    <property type="match status" value="1"/>
</dbReference>
<feature type="domain" description="SWIRM" evidence="9">
    <location>
        <begin position="704"/>
        <end position="804"/>
    </location>
</feature>
<name>A0A835UU20_VANPL</name>
<dbReference type="PROSITE" id="PS50934">
    <property type="entry name" value="SWIRM"/>
    <property type="match status" value="1"/>
</dbReference>
<dbReference type="InterPro" id="IPR002937">
    <property type="entry name" value="Amino_oxidase"/>
</dbReference>
<comment type="caution">
    <text evidence="10">The sequence shown here is derived from an EMBL/GenBank/DDBJ whole genome shotgun (WGS) entry which is preliminary data.</text>
</comment>
<keyword evidence="5" id="KW-0156">Chromatin regulator</keyword>
<evidence type="ECO:0000259" key="9">
    <source>
        <dbReference type="PROSITE" id="PS50934"/>
    </source>
</evidence>
<comment type="similarity">
    <text evidence="2">Belongs to the flavin monoamine oxidase family.</text>
</comment>
<feature type="compositionally biased region" description="Basic and acidic residues" evidence="8">
    <location>
        <begin position="1694"/>
        <end position="1703"/>
    </location>
</feature>
<dbReference type="GO" id="GO:0141052">
    <property type="term" value="F:histone H3 demethylase activity"/>
    <property type="evidence" value="ECO:0007669"/>
    <property type="project" value="UniProtKB-ARBA"/>
</dbReference>
<dbReference type="GO" id="GO:0016705">
    <property type="term" value="F:oxidoreductase activity, acting on paired donors, with incorporation or reduction of molecular oxygen"/>
    <property type="evidence" value="ECO:0007669"/>
    <property type="project" value="UniProtKB-ARBA"/>
</dbReference>
<proteinExistence type="inferred from homology"/>
<dbReference type="Proteomes" id="UP000636800">
    <property type="component" value="Chromosome 7"/>
</dbReference>
<keyword evidence="3" id="KW-0285">Flavoprotein</keyword>
<dbReference type="Gene3D" id="3.50.50.60">
    <property type="entry name" value="FAD/NAD(P)-binding domain"/>
    <property type="match status" value="1"/>
</dbReference>
<evidence type="ECO:0000313" key="10">
    <source>
        <dbReference type="EMBL" id="KAG0472570.1"/>
    </source>
</evidence>
<dbReference type="Gene3D" id="1.10.10.10">
    <property type="entry name" value="Winged helix-like DNA-binding domain superfamily/Winged helix DNA-binding domain"/>
    <property type="match status" value="1"/>
</dbReference>
<accession>A0A835UU20</accession>
<keyword evidence="11" id="KW-1185">Reference proteome</keyword>
<feature type="region of interest" description="Disordered" evidence="8">
    <location>
        <begin position="230"/>
        <end position="253"/>
    </location>
</feature>
<protein>
    <recommendedName>
        <fullName evidence="9">SWIRM domain-containing protein</fullName>
    </recommendedName>
</protein>
<evidence type="ECO:0000256" key="2">
    <source>
        <dbReference type="ARBA" id="ARBA00005995"/>
    </source>
</evidence>
<reference evidence="10 11" key="1">
    <citation type="journal article" date="2020" name="Nat. Food">
        <title>A phased Vanilla planifolia genome enables genetic improvement of flavour and production.</title>
        <authorList>
            <person name="Hasing T."/>
            <person name="Tang H."/>
            <person name="Brym M."/>
            <person name="Khazi F."/>
            <person name="Huang T."/>
            <person name="Chambers A.H."/>
        </authorList>
    </citation>
    <scope>NUCLEOTIDE SEQUENCE [LARGE SCALE GENOMIC DNA]</scope>
    <source>
        <tissue evidence="10">Leaf</tissue>
    </source>
</reference>
<dbReference type="SUPFAM" id="SSF54373">
    <property type="entry name" value="FAD-linked reductases, C-terminal domain"/>
    <property type="match status" value="1"/>
</dbReference>
<dbReference type="EMBL" id="JADCNL010000007">
    <property type="protein sequence ID" value="KAG0472570.1"/>
    <property type="molecule type" value="Genomic_DNA"/>
</dbReference>
<sequence>MNDERTVLNEGTLQRQGVPASSLDKVEVGLGAPAKDPSRRGGRPSKMSDENKRKSIASVEHLTGLDEDENRPLGSLFALKKARTAKKIQNIRSESRAEKPIVEELGSAGLEATLASLKKRLKTPKKVKRVSGSVSCSVPSADLTQTSASLPVKKLTLEKLQTSTSQWDLAKNDGDDGALEVFKRPLGSSNSSPEDYLSSYVKRVRSNTVCGVQSTKQQRKRITSTLDSKEVPIENPDGKKKCPGRVRRGRKSTGGSLADLDAVIGSDLIMDQASSAGRVVKGISRKTCHSRAPRPRGMSRKSDSVKSSVCIMAKHSIPEIGLDRDLLDNCDPNRSPKAGLEFPAVSGCVFEIDEIHAGSDKYRGSKIVGYANECTSDANEMFNEHGFFQVKEEKPSLDDGLKHCSNVKMPPKHGFVELSLRDLYPKTTDEDFDQNPMGVTSVDASVKEEDSVGKHALTQISCSGQLMTTAELFRGSAETSNQSSDNKFRAVSSQMLQQHETACLLDSKFIDTCVQASKQNVVIQNQCITVPHSETIEKGSNDSEKLNSLSEETLNATEQATISSSLNCMVVLSNKSYFGQSVNGGSANQLLVDVSNEQALVVTKDLSISDVGEAALHIIKLNSRIPQLEQSFGVSSAHQSAVLHAMRNAKKRKHEDMAYEGDDDWEVLMHEPEIFTNASIRDCQSTTMLEKPISCGLKCDVIDGGAAAVAAGLKAHAAIPLEKLKFKEVFKRKGGFSEYMECRNLILQLWSKDLNHILTFEDCGLSNSTMQNVPTQVSLSRDIFRFLDEHGYINSGIATDRRGPTKSPLRDCGVPTELTKNGTCCLSISSSEEEAASIIAHAEGSDNPSASVNKFSGHNRSRKSLSDKEASAGKEHPESSIGSELSRHADIGEQVNGIIELAFAKKNIPSSDWFDEGTNLEGTCTETEDHDKATSFCVSQPQRGHDGEDGSVLDATSANVIFDRQGEVHVSTRQSKTKGNGDDESFCLRKCIIIVGAGPAGLTAARHLQRIGYSVIVLEARGRIGGRVFTDRTSLSVPVDLGASIITGVQADIATERRPDPSSLICTQLGLELTVLNSDCPLYDIVTGNKVPIVLDEALEAEYNSLLDDTLCFVSQQGENAMAMSLEDGLEYALSKRRMAQSTPNDRKLEQVSAISDWEEMNKLSIAGNNKSSGNIDIVHNSDILSPLERRVMDWHFANLEYGCAAPLKEVSLPYWNQDDVYGGFGGAHCMIKGGYGTVLDHLFKGIDVRLNHVVTEISYEVSDLNEIDGRPKKVRVRTSAGEEFSADAVLITVPLGCLKANTIRFSPALPDWKESSIQRLGFGVLNKVVLEFPNVFWEETVDYFGATAEDSNSRGHCFMFWNVKKTVGAPVLIALVVGKAAVYGQNISSEDHINHALMVLRKLFGESSVPDPVAYVVTNWGLDPFSRGAYSFVAVGASGADYDILGRPVANCIFFAGEATCKEHPDTVGGAMMSGLREAIRINDILSTGEDYFMELEAMEDDERSDNDRNELRDLSKKLDACKLSHYDSISSANGAHKLLAEGSLLQNMFTTAKTTSGRLHLAKAMLALPVEALKSFAGTREGLSILNSWILDSLGKNATQLLRHCVRLLVIVSTDLLAVKLSGIGRTIKEKVCVHTSRDIRAIASQLVDMWIGVFRKEKAANGRLKLLRQTVTSESSKAKTKDQTLGNTPCTRRESMDRRGILSLDSPAGSCSPSKANIRISDKPDKIGSSINKKLVNPQSTFRNVDSKMEDKAVISEEETAAFAAAEAARSAAVAVAKAYASETETNTFHELPKIPSFHKFARREQNVQMDDSDIKKKWSGGVLGKQDCMSEIDSRNCRVRDWSLDFTTACKNLERTKLCDDMHQSLSNEIACPLNLGEHSGESGTMDSRLTKAWVDTDTASNGGVKDSTAIERWQLQAMDADAEFYWRVQSRDEQGSNKTRKLEYPLHHRPSEEIANSRNVENKSSCEGHPRGVEHVKQGVVDYVTSLLMPLYKARKIDKEGYKSIMKKTATKVVEQCTEPEKGMSAFEFLDFKRKNKIRAFVDKLIERHMTMKPPSIS</sequence>
<dbReference type="PANTHER" id="PTHR10742:SF410">
    <property type="entry name" value="LYSINE-SPECIFIC HISTONE DEMETHYLASE 2"/>
    <property type="match status" value="1"/>
</dbReference>
<evidence type="ECO:0000256" key="7">
    <source>
        <dbReference type="ARBA" id="ARBA00023002"/>
    </source>
</evidence>
<organism evidence="10 11">
    <name type="scientific">Vanilla planifolia</name>
    <name type="common">Vanilla</name>
    <dbReference type="NCBI Taxonomy" id="51239"/>
    <lineage>
        <taxon>Eukaryota</taxon>
        <taxon>Viridiplantae</taxon>
        <taxon>Streptophyta</taxon>
        <taxon>Embryophyta</taxon>
        <taxon>Tracheophyta</taxon>
        <taxon>Spermatophyta</taxon>
        <taxon>Magnoliopsida</taxon>
        <taxon>Liliopsida</taxon>
        <taxon>Asparagales</taxon>
        <taxon>Orchidaceae</taxon>
        <taxon>Vanilloideae</taxon>
        <taxon>Vanilleae</taxon>
        <taxon>Vanilla</taxon>
    </lineage>
</organism>
<dbReference type="Gene3D" id="3.90.660.10">
    <property type="match status" value="1"/>
</dbReference>
<keyword evidence="4" id="KW-0274">FAD</keyword>
<dbReference type="InterPro" id="IPR007526">
    <property type="entry name" value="SWIRM"/>
</dbReference>
<gene>
    <name evidence="10" type="ORF">HPP92_014427</name>
</gene>
<evidence type="ECO:0000256" key="1">
    <source>
        <dbReference type="ARBA" id="ARBA00001974"/>
    </source>
</evidence>
<keyword evidence="6" id="KW-0809">Transit peptide</keyword>
<evidence type="ECO:0000256" key="4">
    <source>
        <dbReference type="ARBA" id="ARBA00022827"/>
    </source>
</evidence>
<dbReference type="InterPro" id="IPR036188">
    <property type="entry name" value="FAD/NAD-bd_sf"/>
</dbReference>
<dbReference type="InterPro" id="IPR050281">
    <property type="entry name" value="Flavin_monoamine_oxidase"/>
</dbReference>